<dbReference type="GO" id="GO:0006629">
    <property type="term" value="P:lipid metabolic process"/>
    <property type="evidence" value="ECO:0007669"/>
    <property type="project" value="InterPro"/>
</dbReference>
<feature type="domain" description="Chitin-binding type-1" evidence="7">
    <location>
        <begin position="57"/>
        <end position="100"/>
    </location>
</feature>
<dbReference type="InterPro" id="IPR053214">
    <property type="entry name" value="LysM12-like"/>
</dbReference>
<dbReference type="GO" id="GO:0004568">
    <property type="term" value="F:chitinase activity"/>
    <property type="evidence" value="ECO:0007669"/>
    <property type="project" value="UniProtKB-ARBA"/>
</dbReference>
<evidence type="ECO:0000256" key="1">
    <source>
        <dbReference type="ARBA" id="ARBA00022669"/>
    </source>
</evidence>
<dbReference type="EMBL" id="CAJNOE010000047">
    <property type="protein sequence ID" value="CAF0808390.1"/>
    <property type="molecule type" value="Genomic_DNA"/>
</dbReference>
<keyword evidence="6" id="KW-0732">Signal</keyword>
<dbReference type="PROSITE" id="PS01095">
    <property type="entry name" value="GH18_1"/>
    <property type="match status" value="1"/>
</dbReference>
<dbReference type="InterPro" id="IPR011583">
    <property type="entry name" value="Chitinase_II/V-like_cat"/>
</dbReference>
<feature type="disulfide bond" evidence="4">
    <location>
        <begin position="50"/>
        <end position="54"/>
    </location>
</feature>
<dbReference type="InterPro" id="IPR036861">
    <property type="entry name" value="Endochitinase-like_sf"/>
</dbReference>
<feature type="disulfide bond" evidence="4">
    <location>
        <begin position="32"/>
        <end position="46"/>
    </location>
</feature>
<dbReference type="InterPro" id="IPR029070">
    <property type="entry name" value="Chitinase_insertion_sf"/>
</dbReference>
<keyword evidence="2 5" id="KW-0378">Hydrolase</keyword>
<dbReference type="PANTHER" id="PTHR47700:SF2">
    <property type="entry name" value="CHITINASE"/>
    <property type="match status" value="1"/>
</dbReference>
<dbReference type="GO" id="GO:0005975">
    <property type="term" value="P:carbohydrate metabolic process"/>
    <property type="evidence" value="ECO:0007669"/>
    <property type="project" value="InterPro"/>
</dbReference>
<dbReference type="Proteomes" id="UP000663868">
    <property type="component" value="Unassembled WGS sequence"/>
</dbReference>
<keyword evidence="3 5" id="KW-0326">Glycosidase</keyword>
<evidence type="ECO:0000313" key="11">
    <source>
        <dbReference type="Proteomes" id="UP000663860"/>
    </source>
</evidence>
<dbReference type="Gene3D" id="3.20.20.80">
    <property type="entry name" value="Glycosidases"/>
    <property type="match status" value="1"/>
</dbReference>
<evidence type="ECO:0000313" key="10">
    <source>
        <dbReference type="EMBL" id="CAF3759916.1"/>
    </source>
</evidence>
<dbReference type="Pfam" id="PF00704">
    <property type="entry name" value="Glyco_hydro_18"/>
    <property type="match status" value="1"/>
</dbReference>
<dbReference type="PANTHER" id="PTHR47700">
    <property type="entry name" value="V CHITINASE, PUTATIVE (AFU_ORTHOLOGUE AFUA_6G13720)-RELATED"/>
    <property type="match status" value="1"/>
</dbReference>
<evidence type="ECO:0000259" key="7">
    <source>
        <dbReference type="PROSITE" id="PS50941"/>
    </source>
</evidence>
<gene>
    <name evidence="9" type="ORF">IZO911_LOCUS7321</name>
    <name evidence="10" type="ORF">KXQ929_LOCUS14739</name>
</gene>
<feature type="chain" id="PRO_5036223025" description="Chitinase" evidence="6">
    <location>
        <begin position="19"/>
        <end position="810"/>
    </location>
</feature>
<keyword evidence="1 4" id="KW-0147">Chitin-binding</keyword>
<dbReference type="SMART" id="SM00270">
    <property type="entry name" value="ChtBD1"/>
    <property type="match status" value="2"/>
</dbReference>
<dbReference type="InterPro" id="IPR001002">
    <property type="entry name" value="Chitin-bd_1"/>
</dbReference>
<dbReference type="SUPFAM" id="SSF57016">
    <property type="entry name" value="Plant lectins/antimicrobial peptides"/>
    <property type="match status" value="2"/>
</dbReference>
<dbReference type="Pfam" id="PF00187">
    <property type="entry name" value="Chitin_bind_1"/>
    <property type="match status" value="1"/>
</dbReference>
<evidence type="ECO:0000256" key="6">
    <source>
        <dbReference type="SAM" id="SignalP"/>
    </source>
</evidence>
<dbReference type="Gene3D" id="3.30.60.10">
    <property type="entry name" value="Endochitinase-like"/>
    <property type="match status" value="2"/>
</dbReference>
<evidence type="ECO:0008006" key="12">
    <source>
        <dbReference type="Google" id="ProtNLM"/>
    </source>
</evidence>
<dbReference type="Gene3D" id="3.10.50.10">
    <property type="match status" value="1"/>
</dbReference>
<sequence>MWASFLFILPNHVAIADSSTCSATSPCANGACCSQWGSCGYGPDFCGKKCLSNCEAKAECGKYGKKETCPLNVCCSEFGFCGTTEDFCSITKKCQNNCGSVELSMCSENDERQLLEIGYYASWARHRSCEAYTVQNIDAHKYTHLIYAFANISKGVMIDPETADEMLEMKEFTNLKDVNPSLKVLISVGGWTFTDPGPTREEFHNIVSTENARKNFIVSVQNYLQKYGFDGIDIDYEYPTAEDRGGSPKDTENYLQLVKEMRNALNQQYLITIAAPASYWYLRHFKIGEMSEYLNFINVMTYDIHGIWDNNIQSLGPYVKSHTDIKEIEEALRLFLRAGVKSDKLVLGLGYYRRSFTLESSSCKEIGCKFSGPGKAGPCTKSPGTLAWFEINEIIANNPQNKPILDSSSMSKILTWNNDQWVSYDDKETFTMRRHYARKHCLKGVMIWSIDQDIDNKLTLTGRKTKIPFYIIAHMANTRTSLDWAIKNGANAIENDLQFDQRGNPVKFEHQHVCDCICVINDDHICQVLHNKCSGPQASDDAERHLQHAAKLVNIALIIIDSKVKSNWGKRLPEAGKAVVPFLDRNLFEYGYRGNVIIGSGEVKTYEYIKAAIEAANNSPYKTRYYFTFDQEGDDYSGVIAMLSRLTDNRVYGTGLTSCLPETYYSGIEKAAEGKTNYEHGLSYIWTLDKESSMKEYIKRGVQGIVTNRVRLARRIAESQGRYIAQYSDPIPISTASIVSPNKCDCDYHPGGCTVSWPAPNEKACKCHYKALQWTCSGSVVSCDSKNKKCKNPDASFEACEIGKGDCDGY</sequence>
<dbReference type="SMART" id="SM00636">
    <property type="entry name" value="Glyco_18"/>
    <property type="match status" value="1"/>
</dbReference>
<feature type="disulfide bond" evidence="4">
    <location>
        <begin position="94"/>
        <end position="98"/>
    </location>
</feature>
<proteinExistence type="predicted"/>
<dbReference type="InterPro" id="IPR001223">
    <property type="entry name" value="Glyco_hydro18_cat"/>
</dbReference>
<dbReference type="SUPFAM" id="SSF54556">
    <property type="entry name" value="Chitinase insertion domain"/>
    <property type="match status" value="1"/>
</dbReference>
<accession>A0A813TBF8</accession>
<dbReference type="PROSITE" id="PS00026">
    <property type="entry name" value="CHIT_BIND_I_1"/>
    <property type="match status" value="1"/>
</dbReference>
<dbReference type="InterPro" id="IPR001579">
    <property type="entry name" value="Glyco_hydro_18_chit_AS"/>
</dbReference>
<dbReference type="AlphaFoldDB" id="A0A813TBF8"/>
<comment type="caution">
    <text evidence="4">Lacks conserved residue(s) required for the propagation of feature annotation.</text>
</comment>
<feature type="domain" description="Chitin-binding type-1" evidence="7">
    <location>
        <begin position="18"/>
        <end position="56"/>
    </location>
</feature>
<comment type="caution">
    <text evidence="9">The sequence shown here is derived from an EMBL/GenBank/DDBJ whole genome shotgun (WGS) entry which is preliminary data.</text>
</comment>
<keyword evidence="4" id="KW-1015">Disulfide bond</keyword>
<evidence type="ECO:0000256" key="2">
    <source>
        <dbReference type="ARBA" id="ARBA00022801"/>
    </source>
</evidence>
<dbReference type="InterPro" id="IPR017853">
    <property type="entry name" value="GH"/>
</dbReference>
<dbReference type="GO" id="GO:0008081">
    <property type="term" value="F:phosphoric diester hydrolase activity"/>
    <property type="evidence" value="ECO:0007669"/>
    <property type="project" value="InterPro"/>
</dbReference>
<dbReference type="GO" id="GO:0006032">
    <property type="term" value="P:chitin catabolic process"/>
    <property type="evidence" value="ECO:0007669"/>
    <property type="project" value="UniProtKB-ARBA"/>
</dbReference>
<dbReference type="PROSITE" id="PS51910">
    <property type="entry name" value="GH18_2"/>
    <property type="match status" value="1"/>
</dbReference>
<protein>
    <recommendedName>
        <fullName evidence="12">Chitinase</fullName>
    </recommendedName>
</protein>
<dbReference type="CDD" id="cd00035">
    <property type="entry name" value="ChtBD1"/>
    <property type="match status" value="1"/>
</dbReference>
<evidence type="ECO:0000256" key="5">
    <source>
        <dbReference type="RuleBase" id="RU000489"/>
    </source>
</evidence>
<dbReference type="GO" id="GO:0008061">
    <property type="term" value="F:chitin binding"/>
    <property type="evidence" value="ECO:0007669"/>
    <property type="project" value="UniProtKB-UniRule"/>
</dbReference>
<feature type="disulfide bond" evidence="4">
    <location>
        <begin position="60"/>
        <end position="75"/>
    </location>
</feature>
<organism evidence="9 11">
    <name type="scientific">Adineta steineri</name>
    <dbReference type="NCBI Taxonomy" id="433720"/>
    <lineage>
        <taxon>Eukaryota</taxon>
        <taxon>Metazoa</taxon>
        <taxon>Spiralia</taxon>
        <taxon>Gnathifera</taxon>
        <taxon>Rotifera</taxon>
        <taxon>Eurotatoria</taxon>
        <taxon>Bdelloidea</taxon>
        <taxon>Adinetida</taxon>
        <taxon>Adinetidae</taxon>
        <taxon>Adineta</taxon>
    </lineage>
</organism>
<feature type="domain" description="GH18" evidence="8">
    <location>
        <begin position="114"/>
        <end position="465"/>
    </location>
</feature>
<feature type="signal peptide" evidence="6">
    <location>
        <begin position="1"/>
        <end position="18"/>
    </location>
</feature>
<reference evidence="9" key="1">
    <citation type="submission" date="2021-02" db="EMBL/GenBank/DDBJ databases">
        <authorList>
            <person name="Nowell W R."/>
        </authorList>
    </citation>
    <scope>NUCLEOTIDE SEQUENCE</scope>
</reference>
<name>A0A813TBF8_9BILA</name>
<feature type="disulfide bond" evidence="4">
    <location>
        <begin position="69"/>
        <end position="81"/>
    </location>
</feature>
<dbReference type="PROSITE" id="PS50941">
    <property type="entry name" value="CHIT_BIND_I_2"/>
    <property type="match status" value="2"/>
</dbReference>
<evidence type="ECO:0000256" key="3">
    <source>
        <dbReference type="ARBA" id="ARBA00023295"/>
    </source>
</evidence>
<feature type="disulfide bond" evidence="4">
    <location>
        <begin position="27"/>
        <end position="39"/>
    </location>
</feature>
<dbReference type="EMBL" id="CAJOBB010000828">
    <property type="protein sequence ID" value="CAF3759916.1"/>
    <property type="molecule type" value="Genomic_DNA"/>
</dbReference>
<dbReference type="InterPro" id="IPR018371">
    <property type="entry name" value="Chitin-binding_1_CS"/>
</dbReference>
<feature type="disulfide bond" evidence="4">
    <location>
        <begin position="74"/>
        <end position="88"/>
    </location>
</feature>
<dbReference type="InterPro" id="IPR017946">
    <property type="entry name" value="PLC-like_Pdiesterase_TIM-brl"/>
</dbReference>
<dbReference type="SUPFAM" id="SSF51695">
    <property type="entry name" value="PLC-like phosphodiesterases"/>
    <property type="match status" value="1"/>
</dbReference>
<evidence type="ECO:0000313" key="9">
    <source>
        <dbReference type="EMBL" id="CAF0808390.1"/>
    </source>
</evidence>
<dbReference type="SUPFAM" id="SSF51445">
    <property type="entry name" value="(Trans)glycosidases"/>
    <property type="match status" value="1"/>
</dbReference>
<dbReference type="Gene3D" id="3.20.20.190">
    <property type="entry name" value="Phosphatidylinositol (PI) phosphodiesterase"/>
    <property type="match status" value="1"/>
</dbReference>
<evidence type="ECO:0000256" key="4">
    <source>
        <dbReference type="PROSITE-ProRule" id="PRU00261"/>
    </source>
</evidence>
<dbReference type="Proteomes" id="UP000663860">
    <property type="component" value="Unassembled WGS sequence"/>
</dbReference>
<evidence type="ECO:0000259" key="8">
    <source>
        <dbReference type="PROSITE" id="PS51910"/>
    </source>
</evidence>